<sequence>MMAGGKAAAAALSGCPWSSAVDYSRVLCLILFSLGLSPAAEARQLRFVTLVYRHGDRSPVKAYPKDPYQESSWPQGFGQLTQIGMWQHYELGEMLKQRYNELLNASYERRQIYIRSTDADRTLMSAEANLAGMFPAEGVQVFKPNFTWQPIPVHTVPLSEERLLRFPIMECKRYELLLDETKKSPKYVNVTRENLPLLKMVANETGLPGIPLNSVWSVYDTLFCEHVHNFTLPAWATPAVMEKLKQLKDFSFVYLFGIYKQEEKCRLQGGLFLKHMLKNLSEAANVSAPQDLKLIMYSAHDTTLVAIQMALNVYNGRQPPYASCHIFELHQEDNGSFTVEMFYRNESGKEPYPLRLPNCAQRCPLEDFIRITRSVVPNDWEKECQISKLSENTEMIIGLAVCSSLLFLLILLLLTIMCRSKTAAAGYHHVANEGEEHS</sequence>
<dbReference type="OMA" id="PRDKKVW"/>
<dbReference type="CDD" id="cd07061">
    <property type="entry name" value="HP_HAP_like"/>
    <property type="match status" value="1"/>
</dbReference>
<dbReference type="RefSeq" id="XP_005987003.1">
    <property type="nucleotide sequence ID" value="XM_005986941.3"/>
</dbReference>
<dbReference type="PROSITE" id="PS00778">
    <property type="entry name" value="HIS_ACID_PHOSPHAT_2"/>
    <property type="match status" value="1"/>
</dbReference>
<evidence type="ECO:0000256" key="7">
    <source>
        <dbReference type="ARBA" id="ARBA00022801"/>
    </source>
</evidence>
<dbReference type="GO" id="GO:0005765">
    <property type="term" value="C:lysosomal membrane"/>
    <property type="evidence" value="ECO:0007669"/>
    <property type="project" value="UniProtKB-SubCell"/>
</dbReference>
<comment type="similarity">
    <text evidence="3">Belongs to the histidine acid phosphatase family.</text>
</comment>
<evidence type="ECO:0000256" key="1">
    <source>
        <dbReference type="ARBA" id="ARBA00000032"/>
    </source>
</evidence>
<keyword evidence="11" id="KW-0325">Glycoprotein</keyword>
<dbReference type="PANTHER" id="PTHR11567">
    <property type="entry name" value="ACID PHOSPHATASE-RELATED"/>
    <property type="match status" value="1"/>
</dbReference>
<keyword evidence="7" id="KW-0378">Hydrolase</keyword>
<dbReference type="OrthoDB" id="258392at2759"/>
<proteinExistence type="inferred from homology"/>
<dbReference type="SUPFAM" id="SSF53254">
    <property type="entry name" value="Phosphoglycerate mutase-like"/>
    <property type="match status" value="1"/>
</dbReference>
<keyword evidence="6" id="KW-0732">Signal</keyword>
<dbReference type="Gene3D" id="3.40.50.1240">
    <property type="entry name" value="Phosphoglycerate mutase-like"/>
    <property type="match status" value="1"/>
</dbReference>
<reference evidence="17" key="1">
    <citation type="submission" date="2011-08" db="EMBL/GenBank/DDBJ databases">
        <title>The draft genome of Latimeria chalumnae.</title>
        <authorList>
            <person name="Di Palma F."/>
            <person name="Alfoldi J."/>
            <person name="Johnson J."/>
            <person name="Berlin A."/>
            <person name="Gnerre S."/>
            <person name="Jaffe D."/>
            <person name="MacCallum I."/>
            <person name="Young S."/>
            <person name="Walker B.J."/>
            <person name="Lander E."/>
            <person name="Lindblad-Toh K."/>
        </authorList>
    </citation>
    <scope>NUCLEOTIDE SEQUENCE [LARGE SCALE GENOMIC DNA]</scope>
    <source>
        <strain evidence="17">Wild caught</strain>
    </source>
</reference>
<keyword evidence="5 15" id="KW-0812">Transmembrane</keyword>
<protein>
    <recommendedName>
        <fullName evidence="14">Lysosomal acid phosphatase</fullName>
        <ecNumber evidence="4">3.1.3.2</ecNumber>
    </recommendedName>
</protein>
<dbReference type="EMBL" id="AFYH01005497">
    <property type="status" value="NOT_ANNOTATED_CDS"/>
    <property type="molecule type" value="Genomic_DNA"/>
</dbReference>
<feature type="transmembrane region" description="Helical" evidence="15">
    <location>
        <begin position="395"/>
        <end position="414"/>
    </location>
</feature>
<gene>
    <name evidence="16" type="primary">ACP2</name>
</gene>
<keyword evidence="17" id="KW-1185">Reference proteome</keyword>
<keyword evidence="12" id="KW-0458">Lysosome</keyword>
<dbReference type="Pfam" id="PF00328">
    <property type="entry name" value="His_Phos_2"/>
    <property type="match status" value="1"/>
</dbReference>
<evidence type="ECO:0000256" key="6">
    <source>
        <dbReference type="ARBA" id="ARBA00022729"/>
    </source>
</evidence>
<evidence type="ECO:0000256" key="3">
    <source>
        <dbReference type="ARBA" id="ARBA00005375"/>
    </source>
</evidence>
<name>H3BI67_LATCH</name>
<keyword evidence="10" id="KW-1015">Disulfide bond</keyword>
<evidence type="ECO:0000256" key="9">
    <source>
        <dbReference type="ARBA" id="ARBA00023136"/>
    </source>
</evidence>
<comment type="catalytic activity">
    <reaction evidence="1">
        <text>a phosphate monoester + H2O = an alcohol + phosphate</text>
        <dbReference type="Rhea" id="RHEA:15017"/>
        <dbReference type="ChEBI" id="CHEBI:15377"/>
        <dbReference type="ChEBI" id="CHEBI:30879"/>
        <dbReference type="ChEBI" id="CHEBI:43474"/>
        <dbReference type="ChEBI" id="CHEBI:67140"/>
        <dbReference type="EC" id="3.1.3.2"/>
    </reaction>
</comment>
<dbReference type="STRING" id="7897.ENSLACP00000021588"/>
<evidence type="ECO:0000256" key="12">
    <source>
        <dbReference type="ARBA" id="ARBA00023228"/>
    </source>
</evidence>
<evidence type="ECO:0000256" key="14">
    <source>
        <dbReference type="ARBA" id="ARBA00039422"/>
    </source>
</evidence>
<dbReference type="GeneID" id="102349502"/>
<dbReference type="FunCoup" id="H3BI67">
    <property type="interactions" value="1221"/>
</dbReference>
<dbReference type="GO" id="GO:0043202">
    <property type="term" value="C:lysosomal lumen"/>
    <property type="evidence" value="ECO:0007669"/>
    <property type="project" value="UniProtKB-SubCell"/>
</dbReference>
<keyword evidence="8 15" id="KW-1133">Transmembrane helix</keyword>
<dbReference type="EMBL" id="AFYH01005498">
    <property type="status" value="NOT_ANNOTATED_CDS"/>
    <property type="molecule type" value="Genomic_DNA"/>
</dbReference>
<reference evidence="16" key="3">
    <citation type="submission" date="2025-09" db="UniProtKB">
        <authorList>
            <consortium name="Ensembl"/>
        </authorList>
    </citation>
    <scope>IDENTIFICATION</scope>
</reference>
<keyword evidence="9 15" id="KW-0472">Membrane</keyword>
<comment type="subcellular location">
    <subcellularLocation>
        <location evidence="2">Lysosome lumen</location>
    </subcellularLocation>
    <subcellularLocation>
        <location evidence="13">Lysosome membrane</location>
        <topology evidence="13">Single-pass membrane protein</topology>
        <orientation evidence="13">Lumenal side</orientation>
    </subcellularLocation>
</comment>
<dbReference type="Bgee" id="ENSLACG00000018968">
    <property type="expression patterns" value="Expressed in pelvic fin and 3 other cell types or tissues"/>
</dbReference>
<dbReference type="FunFam" id="3.40.50.1240:FF:000010">
    <property type="entry name" value="Prostatic acid phosphatase"/>
    <property type="match status" value="1"/>
</dbReference>
<accession>H3BI67</accession>
<evidence type="ECO:0000256" key="2">
    <source>
        <dbReference type="ARBA" id="ARBA00004227"/>
    </source>
</evidence>
<dbReference type="GO" id="GO:0007040">
    <property type="term" value="P:lysosome organization"/>
    <property type="evidence" value="ECO:0007669"/>
    <property type="project" value="TreeGrafter"/>
</dbReference>
<evidence type="ECO:0000313" key="16">
    <source>
        <dbReference type="Ensembl" id="ENSLACP00000021588.2"/>
    </source>
</evidence>
<dbReference type="EMBL" id="AFYH01005495">
    <property type="status" value="NOT_ANNOTATED_CDS"/>
    <property type="molecule type" value="Genomic_DNA"/>
</dbReference>
<dbReference type="InterPro" id="IPR050645">
    <property type="entry name" value="Histidine_acid_phosphatase"/>
</dbReference>
<dbReference type="InterPro" id="IPR033379">
    <property type="entry name" value="Acid_Pase_AS"/>
</dbReference>
<dbReference type="GeneTree" id="ENSGT00940000158446"/>
<dbReference type="InterPro" id="IPR000560">
    <property type="entry name" value="His_Pase_clade-2"/>
</dbReference>
<evidence type="ECO:0000256" key="11">
    <source>
        <dbReference type="ARBA" id="ARBA00023180"/>
    </source>
</evidence>
<dbReference type="PROSITE" id="PS00616">
    <property type="entry name" value="HIS_ACID_PHOSPHAT_1"/>
    <property type="match status" value="1"/>
</dbReference>
<dbReference type="Proteomes" id="UP000008672">
    <property type="component" value="Unassembled WGS sequence"/>
</dbReference>
<dbReference type="Ensembl" id="ENSLACT00000021729.2">
    <property type="protein sequence ID" value="ENSLACP00000021588.2"/>
    <property type="gene ID" value="ENSLACG00000018968.2"/>
</dbReference>
<evidence type="ECO:0000256" key="13">
    <source>
        <dbReference type="ARBA" id="ARBA00037852"/>
    </source>
</evidence>
<evidence type="ECO:0000256" key="5">
    <source>
        <dbReference type="ARBA" id="ARBA00022692"/>
    </source>
</evidence>
<evidence type="ECO:0000256" key="8">
    <source>
        <dbReference type="ARBA" id="ARBA00022989"/>
    </source>
</evidence>
<evidence type="ECO:0000313" key="17">
    <source>
        <dbReference type="Proteomes" id="UP000008672"/>
    </source>
</evidence>
<dbReference type="HOGENOM" id="CLU_030431_1_1_1"/>
<evidence type="ECO:0000256" key="10">
    <source>
        <dbReference type="ARBA" id="ARBA00023157"/>
    </source>
</evidence>
<dbReference type="EMBL" id="AFYH01005496">
    <property type="status" value="NOT_ANNOTATED_CDS"/>
    <property type="molecule type" value="Genomic_DNA"/>
</dbReference>
<dbReference type="AlphaFoldDB" id="H3BI67"/>
<dbReference type="eggNOG" id="KOG3720">
    <property type="taxonomic scope" value="Eukaryota"/>
</dbReference>
<dbReference type="InterPro" id="IPR029033">
    <property type="entry name" value="His_PPase_superfam"/>
</dbReference>
<dbReference type="CTD" id="53"/>
<dbReference type="KEGG" id="lcm:102349502"/>
<dbReference type="EC" id="3.1.3.2" evidence="4"/>
<dbReference type="GO" id="GO:0003993">
    <property type="term" value="F:acid phosphatase activity"/>
    <property type="evidence" value="ECO:0007669"/>
    <property type="project" value="UniProtKB-EC"/>
</dbReference>
<dbReference type="InParanoid" id="H3BI67"/>
<organism evidence="16 17">
    <name type="scientific">Latimeria chalumnae</name>
    <name type="common">Coelacanth</name>
    <dbReference type="NCBI Taxonomy" id="7897"/>
    <lineage>
        <taxon>Eukaryota</taxon>
        <taxon>Metazoa</taxon>
        <taxon>Chordata</taxon>
        <taxon>Craniata</taxon>
        <taxon>Vertebrata</taxon>
        <taxon>Euteleostomi</taxon>
        <taxon>Coelacanthiformes</taxon>
        <taxon>Coelacanthidae</taxon>
        <taxon>Latimeria</taxon>
    </lineage>
</organism>
<evidence type="ECO:0000256" key="4">
    <source>
        <dbReference type="ARBA" id="ARBA00012646"/>
    </source>
</evidence>
<evidence type="ECO:0000256" key="15">
    <source>
        <dbReference type="SAM" id="Phobius"/>
    </source>
</evidence>
<dbReference type="PANTHER" id="PTHR11567:SF180">
    <property type="entry name" value="LYSOSOMAL ACID PHOSPHATASE"/>
    <property type="match status" value="1"/>
</dbReference>
<reference evidence="16" key="2">
    <citation type="submission" date="2025-08" db="UniProtKB">
        <authorList>
            <consortium name="Ensembl"/>
        </authorList>
    </citation>
    <scope>IDENTIFICATION</scope>
</reference>